<keyword evidence="8" id="KW-0106">Calcium</keyword>
<keyword evidence="9" id="KW-0391">Immunity</keyword>
<dbReference type="InterPro" id="IPR036056">
    <property type="entry name" value="Fibrinogen-like_C"/>
</dbReference>
<feature type="chain" id="PRO_5004866953" description="Fibrinogen C-terminal domain-containing protein" evidence="14">
    <location>
        <begin position="23"/>
        <end position="315"/>
    </location>
</feature>
<evidence type="ECO:0000256" key="5">
    <source>
        <dbReference type="ARBA" id="ARBA00022729"/>
    </source>
</evidence>
<dbReference type="AlphaFoldDB" id="W5MZZ9"/>
<dbReference type="InterPro" id="IPR008160">
    <property type="entry name" value="Collagen"/>
</dbReference>
<dbReference type="PROSITE" id="PS00514">
    <property type="entry name" value="FIBRINOGEN_C_1"/>
    <property type="match status" value="1"/>
</dbReference>
<dbReference type="GO" id="GO:0005576">
    <property type="term" value="C:extracellular region"/>
    <property type="evidence" value="ECO:0007669"/>
    <property type="project" value="UniProtKB-SubCell"/>
</dbReference>
<dbReference type="Ensembl" id="ENSLOCT00000013987.1">
    <property type="protein sequence ID" value="ENSLOCP00000013958.1"/>
    <property type="gene ID" value="ENSLOCG00000011332.1"/>
</dbReference>
<evidence type="ECO:0000256" key="6">
    <source>
        <dbReference type="ARBA" id="ARBA00022734"/>
    </source>
</evidence>
<keyword evidence="17" id="KW-1185">Reference proteome</keyword>
<feature type="domain" description="Fibrinogen C-terminal" evidence="15">
    <location>
        <begin position="98"/>
        <end position="315"/>
    </location>
</feature>
<keyword evidence="11" id="KW-1015">Disulfide bond</keyword>
<evidence type="ECO:0000256" key="1">
    <source>
        <dbReference type="ARBA" id="ARBA00004613"/>
    </source>
</evidence>
<dbReference type="FunFam" id="3.90.215.10:FF:000001">
    <property type="entry name" value="Tenascin isoform 1"/>
    <property type="match status" value="1"/>
</dbReference>
<dbReference type="SUPFAM" id="SSF56496">
    <property type="entry name" value="Fibrinogen C-terminal domain-like"/>
    <property type="match status" value="1"/>
</dbReference>
<dbReference type="Pfam" id="PF00147">
    <property type="entry name" value="Fibrinogen_C"/>
    <property type="match status" value="1"/>
</dbReference>
<dbReference type="InterPro" id="IPR050373">
    <property type="entry name" value="Fibrinogen_C-term_domain"/>
</dbReference>
<feature type="region of interest" description="Disordered" evidence="13">
    <location>
        <begin position="52"/>
        <end position="103"/>
    </location>
</feature>
<name>W5MZZ9_LEPOC</name>
<dbReference type="EMBL" id="AHAT01000276">
    <property type="status" value="NOT_ANNOTATED_CDS"/>
    <property type="molecule type" value="Genomic_DNA"/>
</dbReference>
<dbReference type="GO" id="GO:0045087">
    <property type="term" value="P:innate immune response"/>
    <property type="evidence" value="ECO:0007669"/>
    <property type="project" value="UniProtKB-KW"/>
</dbReference>
<evidence type="ECO:0000256" key="3">
    <source>
        <dbReference type="ARBA" id="ARBA00022588"/>
    </source>
</evidence>
<dbReference type="EMBL" id="AHAT01000278">
    <property type="status" value="NOT_ANNOTATED_CDS"/>
    <property type="molecule type" value="Genomic_DNA"/>
</dbReference>
<evidence type="ECO:0000256" key="4">
    <source>
        <dbReference type="ARBA" id="ARBA00022723"/>
    </source>
</evidence>
<dbReference type="GO" id="GO:0005581">
    <property type="term" value="C:collagen trimer"/>
    <property type="evidence" value="ECO:0007669"/>
    <property type="project" value="UniProtKB-KW"/>
</dbReference>
<dbReference type="InterPro" id="IPR002181">
    <property type="entry name" value="Fibrinogen_a/b/g_C_dom"/>
</dbReference>
<dbReference type="NCBIfam" id="NF040941">
    <property type="entry name" value="GGGWT_bact"/>
    <property type="match status" value="1"/>
</dbReference>
<keyword evidence="12" id="KW-0325">Glycoprotein</keyword>
<dbReference type="Proteomes" id="UP000018468">
    <property type="component" value="Linkage group LG10"/>
</dbReference>
<proteinExistence type="predicted"/>
<dbReference type="PANTHER" id="PTHR19143">
    <property type="entry name" value="FIBRINOGEN/TENASCIN/ANGIOPOEITIN"/>
    <property type="match status" value="1"/>
</dbReference>
<reference evidence="17" key="1">
    <citation type="submission" date="2011-12" db="EMBL/GenBank/DDBJ databases">
        <title>The Draft Genome of Lepisosteus oculatus.</title>
        <authorList>
            <consortium name="The Broad Institute Genome Assembly &amp; Analysis Group"/>
            <consortium name="Computational R&amp;D Group"/>
            <consortium name="and Sequencing Platform"/>
            <person name="Di Palma F."/>
            <person name="Alfoldi J."/>
            <person name="Johnson J."/>
            <person name="Berlin A."/>
            <person name="Gnerre S."/>
            <person name="Jaffe D."/>
            <person name="MacCallum I."/>
            <person name="Young S."/>
            <person name="Walker B.J."/>
            <person name="Lander E.S."/>
            <person name="Lindblad-Toh K."/>
        </authorList>
    </citation>
    <scope>NUCLEOTIDE SEQUENCE [LARGE SCALE GENOMIC DNA]</scope>
</reference>
<accession>W5MZZ9</accession>
<dbReference type="CDD" id="cd00087">
    <property type="entry name" value="FReD"/>
    <property type="match status" value="1"/>
</dbReference>
<keyword evidence="10" id="KW-0176">Collagen</keyword>
<evidence type="ECO:0000256" key="2">
    <source>
        <dbReference type="ARBA" id="ARBA00022525"/>
    </source>
</evidence>
<dbReference type="InterPro" id="IPR014716">
    <property type="entry name" value="Fibrinogen_a/b/g_C_1"/>
</dbReference>
<dbReference type="GeneTree" id="ENSGT00940000163282"/>
<dbReference type="InterPro" id="IPR020837">
    <property type="entry name" value="Fibrinogen_CS"/>
</dbReference>
<evidence type="ECO:0000313" key="16">
    <source>
        <dbReference type="Ensembl" id="ENSLOCP00000013958.1"/>
    </source>
</evidence>
<dbReference type="Gene3D" id="3.90.215.10">
    <property type="entry name" value="Gamma Fibrinogen, chain A, domain 1"/>
    <property type="match status" value="1"/>
</dbReference>
<reference evidence="16" key="2">
    <citation type="submission" date="2025-08" db="UniProtKB">
        <authorList>
            <consortium name="Ensembl"/>
        </authorList>
    </citation>
    <scope>IDENTIFICATION</scope>
</reference>
<reference evidence="16" key="3">
    <citation type="submission" date="2025-09" db="UniProtKB">
        <authorList>
            <consortium name="Ensembl"/>
        </authorList>
    </citation>
    <scope>IDENTIFICATION</scope>
</reference>
<evidence type="ECO:0000256" key="14">
    <source>
        <dbReference type="SAM" id="SignalP"/>
    </source>
</evidence>
<evidence type="ECO:0000256" key="11">
    <source>
        <dbReference type="ARBA" id="ARBA00023157"/>
    </source>
</evidence>
<sequence length="315" mass="34955">MILQKARETIFVLSLCFTVVFGAENTCPEVKVIGLNDKDRLTILQGCPGHPGIPGTPGAPGMKGEQGLPGPQGVKGEPGAFGKIGPIGSKGQKGEPGDQRSTGARNCKELLDQGNYISGWYTVRTEGDKDIRVFCDMETDGGGWLVFQRRVDGSLDFYRDWASYKRGFGNQQSEFWLGNDHIHSLTSSGNYELMIDFRDFDNASTFAKYLPFKILGEAENYRLILGGFQDGSAGDSLSYHNSRPFSTKDRDHDTYDRSCAEIFQGSWWYGDCHHSNLNGLYLGGSHETHANGINWLSGKGHKYSYKYCDMKIRPT</sequence>
<keyword evidence="4" id="KW-0479">Metal-binding</keyword>
<dbReference type="PANTHER" id="PTHR19143:SF433">
    <property type="entry name" value="FICOLIN-2"/>
    <property type="match status" value="1"/>
</dbReference>
<protein>
    <recommendedName>
        <fullName evidence="15">Fibrinogen C-terminal domain-containing protein</fullName>
    </recommendedName>
</protein>
<comment type="subcellular location">
    <subcellularLocation>
        <location evidence="1">Secreted</location>
    </subcellularLocation>
</comment>
<feature type="signal peptide" evidence="14">
    <location>
        <begin position="1"/>
        <end position="22"/>
    </location>
</feature>
<keyword evidence="2" id="KW-0964">Secreted</keyword>
<evidence type="ECO:0000256" key="7">
    <source>
        <dbReference type="ARBA" id="ARBA00022737"/>
    </source>
</evidence>
<dbReference type="GO" id="GO:0046872">
    <property type="term" value="F:metal ion binding"/>
    <property type="evidence" value="ECO:0007669"/>
    <property type="project" value="UniProtKB-KW"/>
</dbReference>
<keyword evidence="3" id="KW-0399">Innate immunity</keyword>
<dbReference type="GO" id="GO:0030246">
    <property type="term" value="F:carbohydrate binding"/>
    <property type="evidence" value="ECO:0007669"/>
    <property type="project" value="UniProtKB-KW"/>
</dbReference>
<organism evidence="16 17">
    <name type="scientific">Lepisosteus oculatus</name>
    <name type="common">Spotted gar</name>
    <dbReference type="NCBI Taxonomy" id="7918"/>
    <lineage>
        <taxon>Eukaryota</taxon>
        <taxon>Metazoa</taxon>
        <taxon>Chordata</taxon>
        <taxon>Craniata</taxon>
        <taxon>Vertebrata</taxon>
        <taxon>Euteleostomi</taxon>
        <taxon>Actinopterygii</taxon>
        <taxon>Neopterygii</taxon>
        <taxon>Holostei</taxon>
        <taxon>Semionotiformes</taxon>
        <taxon>Lepisosteidae</taxon>
        <taxon>Lepisosteus</taxon>
    </lineage>
</organism>
<keyword evidence="5 14" id="KW-0732">Signal</keyword>
<dbReference type="Pfam" id="PF01391">
    <property type="entry name" value="Collagen"/>
    <property type="match status" value="1"/>
</dbReference>
<evidence type="ECO:0000259" key="15">
    <source>
        <dbReference type="PROSITE" id="PS51406"/>
    </source>
</evidence>
<evidence type="ECO:0000256" key="8">
    <source>
        <dbReference type="ARBA" id="ARBA00022837"/>
    </source>
</evidence>
<keyword evidence="7" id="KW-0677">Repeat</keyword>
<dbReference type="Bgee" id="ENSLOCG00000011332">
    <property type="expression patterns" value="Expressed in bone element and 13 other cell types or tissues"/>
</dbReference>
<evidence type="ECO:0000256" key="9">
    <source>
        <dbReference type="ARBA" id="ARBA00022859"/>
    </source>
</evidence>
<evidence type="ECO:0000313" key="17">
    <source>
        <dbReference type="Proteomes" id="UP000018468"/>
    </source>
</evidence>
<evidence type="ECO:0000256" key="13">
    <source>
        <dbReference type="SAM" id="MobiDB-lite"/>
    </source>
</evidence>
<evidence type="ECO:0000256" key="10">
    <source>
        <dbReference type="ARBA" id="ARBA00023119"/>
    </source>
</evidence>
<evidence type="ECO:0000256" key="12">
    <source>
        <dbReference type="ARBA" id="ARBA00023180"/>
    </source>
</evidence>
<dbReference type="EMBL" id="AHAT01000277">
    <property type="status" value="NOT_ANNOTATED_CDS"/>
    <property type="molecule type" value="Genomic_DNA"/>
</dbReference>
<keyword evidence="6" id="KW-0430">Lectin</keyword>
<dbReference type="PROSITE" id="PS51406">
    <property type="entry name" value="FIBRINOGEN_C_2"/>
    <property type="match status" value="1"/>
</dbReference>
<dbReference type="SMART" id="SM00186">
    <property type="entry name" value="FBG"/>
    <property type="match status" value="1"/>
</dbReference>